<dbReference type="InterPro" id="IPR051283">
    <property type="entry name" value="Sec_Metabolite_Acyltrans"/>
</dbReference>
<dbReference type="AlphaFoldDB" id="A0AAV5BYD0"/>
<dbReference type="Gene3D" id="3.30.559.10">
    <property type="entry name" value="Chloramphenicol acetyltransferase-like domain"/>
    <property type="match status" value="2"/>
</dbReference>
<protein>
    <recommendedName>
        <fullName evidence="5">Acetyltransferase</fullName>
    </recommendedName>
</protein>
<dbReference type="PANTHER" id="PTHR31896:SF43">
    <property type="entry name" value="PROTEIN ENHANCED PSEUDOMONAS SUSCEPTIBILITY 1"/>
    <property type="match status" value="1"/>
</dbReference>
<evidence type="ECO:0000256" key="1">
    <source>
        <dbReference type="ARBA" id="ARBA00022679"/>
    </source>
</evidence>
<dbReference type="Pfam" id="PF02458">
    <property type="entry name" value="Transferase"/>
    <property type="match status" value="1"/>
</dbReference>
<comment type="caution">
    <text evidence="3">The sequence shown here is derived from an EMBL/GenBank/DDBJ whole genome shotgun (WGS) entry which is preliminary data.</text>
</comment>
<keyword evidence="1" id="KW-0808">Transferase</keyword>
<evidence type="ECO:0000256" key="2">
    <source>
        <dbReference type="SAM" id="MobiDB-lite"/>
    </source>
</evidence>
<accession>A0AAV5BYD0</accession>
<dbReference type="GO" id="GO:0016747">
    <property type="term" value="F:acyltransferase activity, transferring groups other than amino-acyl groups"/>
    <property type="evidence" value="ECO:0007669"/>
    <property type="project" value="UniProtKB-ARBA"/>
</dbReference>
<dbReference type="PANTHER" id="PTHR31896">
    <property type="entry name" value="FAMILY REGULATORY PROTEIN, PUTATIVE (AFU_ORTHOLOGUE AFUA_3G14730)-RELATED"/>
    <property type="match status" value="1"/>
</dbReference>
<sequence>MAKGKQAQRGEWHASKLPHVAAMPTQQRSTENNGSATGRVARVISRRVVLPDPPSSASAPVTVHLTPWDLRLITIDYIQKGVLLPKPKDRPHHPVLVDHLASAFARALGRFHPFAGRLVADEHGAATTVSLRCTGEGAEFVHAAAPGVTAADVTGTGSLHIPRDLVASLFPLNGLVSADAAAHADGPRPAPVLAAQVTELADAVFVAASLNHAVGDGTTFWHLMNTWSHLSRTGKATTDRSPPPEPVLERWFPDTCPVPVPLPFARLDHVVKRCHHAPLPVDECFFHFSAECVKKLKARANAEVTNTCIDRATESTVTISSLQAVLAHLWRAVCGARKLSPSQATTYVLLIGCRGRVKGVPPSGYVGNAVVPCKVTSTAGDVVEKGLGWAALQLNRAVASYNDDEASMVRDSVEKWVREPRFAYTADMLSGGSAAVGTGGSPRFDVYGNDFGWGAPVAVRSGPANKMDGKTTVYQGRGGQGAIGLEVCLAPDALARLVDDKEFMDAVAVP</sequence>
<feature type="compositionally biased region" description="Polar residues" evidence="2">
    <location>
        <begin position="24"/>
        <end position="36"/>
    </location>
</feature>
<reference evidence="3" key="2">
    <citation type="submission" date="2021-12" db="EMBL/GenBank/DDBJ databases">
        <title>Resequencing data analysis of finger millet.</title>
        <authorList>
            <person name="Hatakeyama M."/>
            <person name="Aluri S."/>
            <person name="Balachadran M.T."/>
            <person name="Sivarajan S.R."/>
            <person name="Poveda L."/>
            <person name="Shimizu-Inatsugi R."/>
            <person name="Schlapbach R."/>
            <person name="Sreeman S.M."/>
            <person name="Shimizu K.K."/>
        </authorList>
    </citation>
    <scope>NUCLEOTIDE SEQUENCE</scope>
</reference>
<dbReference type="InterPro" id="IPR023213">
    <property type="entry name" value="CAT-like_dom_sf"/>
</dbReference>
<keyword evidence="4" id="KW-1185">Reference proteome</keyword>
<reference evidence="3" key="1">
    <citation type="journal article" date="2018" name="DNA Res.">
        <title>Multiple hybrid de novo genome assembly of finger millet, an orphan allotetraploid crop.</title>
        <authorList>
            <person name="Hatakeyama M."/>
            <person name="Aluri S."/>
            <person name="Balachadran M.T."/>
            <person name="Sivarajan S.R."/>
            <person name="Patrignani A."/>
            <person name="Gruter S."/>
            <person name="Poveda L."/>
            <person name="Shimizu-Inatsugi R."/>
            <person name="Baeten J."/>
            <person name="Francoijs K.J."/>
            <person name="Nataraja K.N."/>
            <person name="Reddy Y.A.N."/>
            <person name="Phadnis S."/>
            <person name="Ravikumar R.L."/>
            <person name="Schlapbach R."/>
            <person name="Sreeman S.M."/>
            <person name="Shimizu K.K."/>
        </authorList>
    </citation>
    <scope>NUCLEOTIDE SEQUENCE</scope>
</reference>
<gene>
    <name evidence="3" type="primary">ga07577</name>
    <name evidence="3" type="ORF">PR202_ga07577</name>
</gene>
<evidence type="ECO:0008006" key="5">
    <source>
        <dbReference type="Google" id="ProtNLM"/>
    </source>
</evidence>
<proteinExistence type="predicted"/>
<evidence type="ECO:0000313" key="4">
    <source>
        <dbReference type="Proteomes" id="UP001054889"/>
    </source>
</evidence>
<name>A0AAV5BYD0_ELECO</name>
<dbReference type="EMBL" id="BQKI01000003">
    <property type="protein sequence ID" value="GJM91221.1"/>
    <property type="molecule type" value="Genomic_DNA"/>
</dbReference>
<dbReference type="Proteomes" id="UP001054889">
    <property type="component" value="Unassembled WGS sequence"/>
</dbReference>
<organism evidence="3 4">
    <name type="scientific">Eleusine coracana subsp. coracana</name>
    <dbReference type="NCBI Taxonomy" id="191504"/>
    <lineage>
        <taxon>Eukaryota</taxon>
        <taxon>Viridiplantae</taxon>
        <taxon>Streptophyta</taxon>
        <taxon>Embryophyta</taxon>
        <taxon>Tracheophyta</taxon>
        <taxon>Spermatophyta</taxon>
        <taxon>Magnoliopsida</taxon>
        <taxon>Liliopsida</taxon>
        <taxon>Poales</taxon>
        <taxon>Poaceae</taxon>
        <taxon>PACMAD clade</taxon>
        <taxon>Chloridoideae</taxon>
        <taxon>Cynodonteae</taxon>
        <taxon>Eleusininae</taxon>
        <taxon>Eleusine</taxon>
    </lineage>
</organism>
<evidence type="ECO:0000313" key="3">
    <source>
        <dbReference type="EMBL" id="GJM91221.1"/>
    </source>
</evidence>
<feature type="region of interest" description="Disordered" evidence="2">
    <location>
        <begin position="1"/>
        <end position="38"/>
    </location>
</feature>